<evidence type="ECO:0000313" key="4">
    <source>
        <dbReference type="Proteomes" id="UP000813463"/>
    </source>
</evidence>
<keyword evidence="1" id="KW-0539">Nucleus</keyword>
<feature type="region of interest" description="Disordered" evidence="2">
    <location>
        <begin position="135"/>
        <end position="162"/>
    </location>
</feature>
<feature type="DNA-binding region" description="HMG box" evidence="1">
    <location>
        <begin position="68"/>
        <end position="132"/>
    </location>
</feature>
<dbReference type="Gene3D" id="1.10.30.10">
    <property type="entry name" value="High mobility group box domain"/>
    <property type="match status" value="1"/>
</dbReference>
<proteinExistence type="predicted"/>
<gene>
    <name evidence="5" type="primary">LOC110786743</name>
</gene>
<sequence length="189" mass="21666">MGNPPRSRKRVRPPCRAPDGSAFTKCDECGGSVAVALMDMHECNMKKGTVKKLKENPKPSIPKKDNVSEQPGSPFVYFVESYSKSFKGRDLIEISREACEKWKKMSTTERWPYIAEARKVENAYLKLIHEEEIQSLSQEGDDEADSAKCTQEYDDYDDSEDEEPFNVWNCKWCPNAQSCFCYVDNNFFG</sequence>
<dbReference type="Proteomes" id="UP000813463">
    <property type="component" value="Chromosome 1"/>
</dbReference>
<evidence type="ECO:0000313" key="5">
    <source>
        <dbReference type="RefSeq" id="XP_021847011.1"/>
    </source>
</evidence>
<feature type="domain" description="HMG box" evidence="3">
    <location>
        <begin position="68"/>
        <end position="132"/>
    </location>
</feature>
<evidence type="ECO:0000259" key="3">
    <source>
        <dbReference type="PROSITE" id="PS50118"/>
    </source>
</evidence>
<feature type="compositionally biased region" description="Basic and acidic residues" evidence="2">
    <location>
        <begin position="52"/>
        <end position="67"/>
    </location>
</feature>
<dbReference type="PANTHER" id="PTHR47658">
    <property type="entry name" value="HIGH MOBILITY GROUP B PROTEIN 12-RELATED"/>
    <property type="match status" value="1"/>
</dbReference>
<evidence type="ECO:0000256" key="2">
    <source>
        <dbReference type="SAM" id="MobiDB-lite"/>
    </source>
</evidence>
<dbReference type="OrthoDB" id="1919336at2759"/>
<dbReference type="PROSITE" id="PS50118">
    <property type="entry name" value="HMG_BOX_2"/>
    <property type="match status" value="1"/>
</dbReference>
<dbReference type="AlphaFoldDB" id="A0A9R0ICY7"/>
<dbReference type="PANTHER" id="PTHR47658:SF2">
    <property type="entry name" value="HMG-BOX (HIGH MOBILITY GROUP) DNA-BINDING FAMILY PROTEIN"/>
    <property type="match status" value="1"/>
</dbReference>
<accession>A0A9R0ICY7</accession>
<dbReference type="GO" id="GO:0005634">
    <property type="term" value="C:nucleus"/>
    <property type="evidence" value="ECO:0000318"/>
    <property type="project" value="GO_Central"/>
</dbReference>
<keyword evidence="4" id="KW-1185">Reference proteome</keyword>
<organism evidence="4 5">
    <name type="scientific">Spinacia oleracea</name>
    <name type="common">Spinach</name>
    <dbReference type="NCBI Taxonomy" id="3562"/>
    <lineage>
        <taxon>Eukaryota</taxon>
        <taxon>Viridiplantae</taxon>
        <taxon>Streptophyta</taxon>
        <taxon>Embryophyta</taxon>
        <taxon>Tracheophyta</taxon>
        <taxon>Spermatophyta</taxon>
        <taxon>Magnoliopsida</taxon>
        <taxon>eudicotyledons</taxon>
        <taxon>Gunneridae</taxon>
        <taxon>Pentapetalae</taxon>
        <taxon>Caryophyllales</taxon>
        <taxon>Chenopodiaceae</taxon>
        <taxon>Chenopodioideae</taxon>
        <taxon>Anserineae</taxon>
        <taxon>Spinacia</taxon>
    </lineage>
</organism>
<dbReference type="InterPro" id="IPR009071">
    <property type="entry name" value="HMG_box_dom"/>
</dbReference>
<dbReference type="GeneID" id="110786743"/>
<name>A0A9R0ICY7_SPIOL</name>
<dbReference type="InterPro" id="IPR036910">
    <property type="entry name" value="HMG_box_dom_sf"/>
</dbReference>
<feature type="compositionally biased region" description="Acidic residues" evidence="2">
    <location>
        <begin position="152"/>
        <end position="162"/>
    </location>
</feature>
<protein>
    <submittedName>
        <fullName evidence="5">High mobility group B protein 2</fullName>
    </submittedName>
</protein>
<dbReference type="GO" id="GO:0010197">
    <property type="term" value="P:polar nucleus fusion"/>
    <property type="evidence" value="ECO:0000318"/>
    <property type="project" value="GO_Central"/>
</dbReference>
<dbReference type="GO" id="GO:0003677">
    <property type="term" value="F:DNA binding"/>
    <property type="evidence" value="ECO:0000318"/>
    <property type="project" value="GO_Central"/>
</dbReference>
<reference evidence="5" key="2">
    <citation type="submission" date="2025-08" db="UniProtKB">
        <authorList>
            <consortium name="RefSeq"/>
        </authorList>
    </citation>
    <scope>IDENTIFICATION</scope>
    <source>
        <tissue evidence="5">Leaf</tissue>
    </source>
</reference>
<dbReference type="RefSeq" id="XP_021847011.1">
    <property type="nucleotide sequence ID" value="XM_021991319.2"/>
</dbReference>
<dbReference type="SUPFAM" id="SSF47095">
    <property type="entry name" value="HMG-box"/>
    <property type="match status" value="1"/>
</dbReference>
<evidence type="ECO:0000256" key="1">
    <source>
        <dbReference type="PROSITE-ProRule" id="PRU00267"/>
    </source>
</evidence>
<reference evidence="4" key="1">
    <citation type="journal article" date="2021" name="Nat. Commun.">
        <title>Genomic analyses provide insights into spinach domestication and the genetic basis of agronomic traits.</title>
        <authorList>
            <person name="Cai X."/>
            <person name="Sun X."/>
            <person name="Xu C."/>
            <person name="Sun H."/>
            <person name="Wang X."/>
            <person name="Ge C."/>
            <person name="Zhang Z."/>
            <person name="Wang Q."/>
            <person name="Fei Z."/>
            <person name="Jiao C."/>
            <person name="Wang Q."/>
        </authorList>
    </citation>
    <scope>NUCLEOTIDE SEQUENCE [LARGE SCALE GENOMIC DNA]</scope>
    <source>
        <strain evidence="4">cv. Varoflay</strain>
    </source>
</reference>
<dbReference type="KEGG" id="soe:110786743"/>
<keyword evidence="1" id="KW-0238">DNA-binding</keyword>
<feature type="region of interest" description="Disordered" evidence="2">
    <location>
        <begin position="50"/>
        <end position="70"/>
    </location>
</feature>